<sequence length="139" mass="15336">MTERMLDIFFYGLFMDRVALIAEGYHPGEARTVFLNEYELQVGERATLVPAEGQTVWGVVMALPASEVKRLYGGASVSAYSPEAVMVSGPEGQSSPALCYNLMKFESEEPNEDYVHKLAALAEKLDLPEGYVSEIEFCA</sequence>
<dbReference type="Pfam" id="PF13772">
    <property type="entry name" value="AIG2_2"/>
    <property type="match status" value="1"/>
</dbReference>
<dbReference type="EMBL" id="VHSH01000010">
    <property type="protein sequence ID" value="TQV74464.1"/>
    <property type="molecule type" value="Genomic_DNA"/>
</dbReference>
<protein>
    <submittedName>
        <fullName evidence="1">Gamma-glutamylcyclotransferase</fullName>
    </submittedName>
</protein>
<proteinExistence type="predicted"/>
<keyword evidence="2" id="KW-1185">Reference proteome</keyword>
<name>A0A545TB89_9PROT</name>
<reference evidence="1 2" key="1">
    <citation type="submission" date="2019-06" db="EMBL/GenBank/DDBJ databases">
        <title>Whole genome sequence for Rhodospirillaceae sp. R148.</title>
        <authorList>
            <person name="Wang G."/>
        </authorList>
    </citation>
    <scope>NUCLEOTIDE SEQUENCE [LARGE SCALE GENOMIC DNA]</scope>
    <source>
        <strain evidence="1 2">R148</strain>
    </source>
</reference>
<evidence type="ECO:0000313" key="1">
    <source>
        <dbReference type="EMBL" id="TQV74464.1"/>
    </source>
</evidence>
<dbReference type="Proteomes" id="UP000315252">
    <property type="component" value="Unassembled WGS sequence"/>
</dbReference>
<comment type="caution">
    <text evidence="1">The sequence shown here is derived from an EMBL/GenBank/DDBJ whole genome shotgun (WGS) entry which is preliminary data.</text>
</comment>
<dbReference type="GO" id="GO:0016740">
    <property type="term" value="F:transferase activity"/>
    <property type="evidence" value="ECO:0007669"/>
    <property type="project" value="UniProtKB-KW"/>
</dbReference>
<evidence type="ECO:0000313" key="2">
    <source>
        <dbReference type="Proteomes" id="UP000315252"/>
    </source>
</evidence>
<dbReference type="InterPro" id="IPR036568">
    <property type="entry name" value="GGCT-like_sf"/>
</dbReference>
<dbReference type="Gene3D" id="3.10.490.10">
    <property type="entry name" value="Gamma-glutamyl cyclotransferase-like"/>
    <property type="match status" value="1"/>
</dbReference>
<dbReference type="AlphaFoldDB" id="A0A545TB89"/>
<organism evidence="1 2">
    <name type="scientific">Denitrobaculum tricleocarpae</name>
    <dbReference type="NCBI Taxonomy" id="2591009"/>
    <lineage>
        <taxon>Bacteria</taxon>
        <taxon>Pseudomonadati</taxon>
        <taxon>Pseudomonadota</taxon>
        <taxon>Alphaproteobacteria</taxon>
        <taxon>Rhodospirillales</taxon>
        <taxon>Rhodospirillaceae</taxon>
        <taxon>Denitrobaculum</taxon>
    </lineage>
</organism>
<dbReference type="OrthoDB" id="8480857at2"/>
<gene>
    <name evidence="1" type="ORF">FKG95_24615</name>
</gene>
<dbReference type="CDD" id="cd06661">
    <property type="entry name" value="GGCT_like"/>
    <property type="match status" value="1"/>
</dbReference>
<accession>A0A545TB89</accession>
<keyword evidence="1" id="KW-0808">Transferase</keyword>
<dbReference type="SUPFAM" id="SSF110857">
    <property type="entry name" value="Gamma-glutamyl cyclotransferase-like"/>
    <property type="match status" value="1"/>
</dbReference>
<dbReference type="RefSeq" id="WP_142899095.1">
    <property type="nucleotide sequence ID" value="NZ_ML660061.1"/>
</dbReference>
<dbReference type="InterPro" id="IPR013024">
    <property type="entry name" value="GGCT-like"/>
</dbReference>